<reference evidence="2" key="1">
    <citation type="submission" date="2007-11" db="EMBL/GenBank/DDBJ databases">
        <authorList>
            <person name="Fulton L."/>
            <person name="Clifton S."/>
            <person name="Fulton B."/>
            <person name="Xu J."/>
            <person name="Minx P."/>
            <person name="Pepin K.H."/>
            <person name="Johnson M."/>
            <person name="Thiruvilangam P."/>
            <person name="Bhonagiri V."/>
            <person name="Nash W.E."/>
            <person name="Mardis E.R."/>
            <person name="Wilson R.K."/>
        </authorList>
    </citation>
    <scope>NUCLEOTIDE SEQUENCE [LARGE SCALE GENOMIC DNA]</scope>
    <source>
        <strain evidence="2">DSM 17241</strain>
    </source>
</reference>
<feature type="region of interest" description="Disordered" evidence="1">
    <location>
        <begin position="1"/>
        <end position="25"/>
    </location>
</feature>
<dbReference type="Proteomes" id="UP000003803">
    <property type="component" value="Unassembled WGS sequence"/>
</dbReference>
<dbReference type="HOGENOM" id="CLU_3264806_0_0_9"/>
<dbReference type="AlphaFoldDB" id="B0P980"/>
<feature type="compositionally biased region" description="Basic residues" evidence="1">
    <location>
        <begin position="13"/>
        <end position="23"/>
    </location>
</feature>
<evidence type="ECO:0000313" key="3">
    <source>
        <dbReference type="Proteomes" id="UP000003803"/>
    </source>
</evidence>
<evidence type="ECO:0000256" key="1">
    <source>
        <dbReference type="SAM" id="MobiDB-lite"/>
    </source>
</evidence>
<protein>
    <submittedName>
        <fullName evidence="2">Uncharacterized protein</fullName>
    </submittedName>
</protein>
<accession>B0P980</accession>
<sequence length="41" mass="4712">MILPYQGSGYKAMPRKNRKRHRPGAGDIFVSLMQQPKKIVL</sequence>
<name>B0P980_9FIRM</name>
<proteinExistence type="predicted"/>
<organism evidence="2 3">
    <name type="scientific">Anaerotruncus colihominis DSM 17241</name>
    <dbReference type="NCBI Taxonomy" id="445972"/>
    <lineage>
        <taxon>Bacteria</taxon>
        <taxon>Bacillati</taxon>
        <taxon>Bacillota</taxon>
        <taxon>Clostridia</taxon>
        <taxon>Eubacteriales</taxon>
        <taxon>Oscillospiraceae</taxon>
        <taxon>Anaerotruncus</taxon>
    </lineage>
</organism>
<gene>
    <name evidence="2" type="ORF">ANACOL_01327</name>
</gene>
<evidence type="ECO:0000313" key="2">
    <source>
        <dbReference type="EMBL" id="EDS11949.1"/>
    </source>
</evidence>
<reference evidence="2" key="2">
    <citation type="submission" date="2013-09" db="EMBL/GenBank/DDBJ databases">
        <title>Draft genome sequence of Anaerotruncus colihominis(DSM 17241).</title>
        <authorList>
            <person name="Sudarsanam P."/>
            <person name="Ley R."/>
            <person name="Guruge J."/>
            <person name="Turnbaugh P.J."/>
            <person name="Mahowald M."/>
            <person name="Liep D."/>
            <person name="Gordon J."/>
        </authorList>
    </citation>
    <scope>NUCLEOTIDE SEQUENCE</scope>
    <source>
        <strain evidence="2">DSM 17241</strain>
    </source>
</reference>
<keyword evidence="3" id="KW-1185">Reference proteome</keyword>
<comment type="caution">
    <text evidence="2">The sequence shown here is derived from an EMBL/GenBank/DDBJ whole genome shotgun (WGS) entry which is preliminary data.</text>
</comment>
<dbReference type="EMBL" id="ABGD02000009">
    <property type="protein sequence ID" value="EDS11949.1"/>
    <property type="molecule type" value="Genomic_DNA"/>
</dbReference>